<gene>
    <name evidence="1" type="ORF">CSB93_3219</name>
</gene>
<dbReference type="AlphaFoldDB" id="A0A2R3IT96"/>
<protein>
    <submittedName>
        <fullName evidence="1">Uncharacterized protein</fullName>
    </submittedName>
</protein>
<keyword evidence="2" id="KW-1185">Reference proteome</keyword>
<organism evidence="1 2">
    <name type="scientific">Pseudomonas paraeruginosa</name>
    <dbReference type="NCBI Taxonomy" id="2994495"/>
    <lineage>
        <taxon>Bacteria</taxon>
        <taxon>Pseudomonadati</taxon>
        <taxon>Pseudomonadota</taxon>
        <taxon>Gammaproteobacteria</taxon>
        <taxon>Pseudomonadales</taxon>
        <taxon>Pseudomonadaceae</taxon>
        <taxon>Pseudomonas</taxon>
    </lineage>
</organism>
<proteinExistence type="predicted"/>
<name>A0A2R3IT96_9PSED</name>
<evidence type="ECO:0000313" key="2">
    <source>
        <dbReference type="Proteomes" id="UP000238390"/>
    </source>
</evidence>
<dbReference type="EMBL" id="CP027169">
    <property type="protein sequence ID" value="AVK05135.1"/>
    <property type="molecule type" value="Genomic_DNA"/>
</dbReference>
<reference evidence="1 2" key="1">
    <citation type="submission" date="2018-02" db="EMBL/GenBank/DDBJ databases">
        <title>FDA/CDC Antimicrobial Resistant Isolate Bank Genome Sequencing.</title>
        <authorList>
            <person name="Benahmed F.H."/>
            <person name="Lutgring J.D."/>
            <person name="Yoo B."/>
            <person name="Machado M."/>
            <person name="Brown A."/>
            <person name="McAllister G."/>
            <person name="Perry A."/>
            <person name="Halpin A.L."/>
            <person name="Vavikolanu K."/>
            <person name="Ott S."/>
            <person name="Zhao X."/>
            <person name="Tallon L.J."/>
            <person name="Sadzewicz L."/>
            <person name="Aluvathingal J."/>
            <person name="Nadendla S."/>
            <person name="Voskania-kordi A."/>
            <person name="Simonyan V."/>
            <person name="Patel J."/>
            <person name="Shawar R.M."/>
        </authorList>
    </citation>
    <scope>NUCLEOTIDE SEQUENCE [LARGE SCALE GENOMIC DNA]</scope>
    <source>
        <strain evidence="1 2">AR_0356</strain>
    </source>
</reference>
<sequence length="51" mass="5936">MNRVEQADCAVQCEVGINVIHHAQDIRFLISRRKIDRRSRPEADTHRGPHC</sequence>
<accession>A0A2R3IT96</accession>
<evidence type="ECO:0000313" key="1">
    <source>
        <dbReference type="EMBL" id="AVK05135.1"/>
    </source>
</evidence>
<dbReference type="Proteomes" id="UP000238390">
    <property type="component" value="Chromosome"/>
</dbReference>